<accession>A0ABQ3VKT5</accession>
<evidence type="ECO:0000313" key="2">
    <source>
        <dbReference type="EMBL" id="GHO85711.1"/>
    </source>
</evidence>
<proteinExistence type="predicted"/>
<name>A0ABQ3VKT5_9CHLR</name>
<gene>
    <name evidence="2" type="ORF">KSZ_37170</name>
</gene>
<evidence type="ECO:0000259" key="1">
    <source>
        <dbReference type="Pfam" id="PF02627"/>
    </source>
</evidence>
<dbReference type="RefSeq" id="WP_201363352.1">
    <property type="nucleotide sequence ID" value="NZ_BNJJ01000010.1"/>
</dbReference>
<comment type="caution">
    <text evidence="2">The sequence shown here is derived from an EMBL/GenBank/DDBJ whole genome shotgun (WGS) entry which is preliminary data.</text>
</comment>
<reference evidence="2 3" key="1">
    <citation type="journal article" date="2021" name="Int. J. Syst. Evol. Microbiol.">
        <title>Reticulibacter mediterranei gen. nov., sp. nov., within the new family Reticulibacteraceae fam. nov., and Ktedonospora formicarum gen. nov., sp. nov., Ktedonobacter robiniae sp. nov., Dictyobacter formicarum sp. nov. and Dictyobacter arantiisoli sp. nov., belonging to the class Ktedonobacteria.</title>
        <authorList>
            <person name="Yabe S."/>
            <person name="Zheng Y."/>
            <person name="Wang C.M."/>
            <person name="Sakai Y."/>
            <person name="Abe K."/>
            <person name="Yokota A."/>
            <person name="Donadio S."/>
            <person name="Cavaletti L."/>
            <person name="Monciardini P."/>
        </authorList>
    </citation>
    <scope>NUCLEOTIDE SEQUENCE [LARGE SCALE GENOMIC DNA]</scope>
    <source>
        <strain evidence="2 3">SOSP1-9</strain>
    </source>
</reference>
<dbReference type="SUPFAM" id="SSF69118">
    <property type="entry name" value="AhpD-like"/>
    <property type="match status" value="1"/>
</dbReference>
<dbReference type="Pfam" id="PF02627">
    <property type="entry name" value="CMD"/>
    <property type="match status" value="1"/>
</dbReference>
<sequence>MKYLHPIRRVDPSSLVGQVYTQIRHDFGVVSDPFKLHAPIPELLAGLWAIVRETTLVGQVPWALKEAVAAAVSQTNACPYCVEIHASAARLPSPSSLADLLKQGRTQDISDPAVRSIVTWALSSSQASTIKTLPASFSAPEAAELLGVVVTYHYINRLVNVFLPESLLPSLVRGGWLGKQVWKQVGHKLAQGRNEHKPAGTSLRLLPEAELPAELSWAAASPTISHAFAGWAARLEEKGAEILSPQVRLVVNEQLARWSGGVPALGRGWVEKVIADLKGADKGAGRLALLVALASFQIDERVIEDFHASYPTDAQLVGAAAWASGAAARRVASFLAPALASLPLSHPS</sequence>
<dbReference type="Proteomes" id="UP000635565">
    <property type="component" value="Unassembled WGS sequence"/>
</dbReference>
<dbReference type="EMBL" id="BNJJ01000010">
    <property type="protein sequence ID" value="GHO85711.1"/>
    <property type="molecule type" value="Genomic_DNA"/>
</dbReference>
<dbReference type="InterPro" id="IPR004675">
    <property type="entry name" value="AhpD_core"/>
</dbReference>
<evidence type="ECO:0000313" key="3">
    <source>
        <dbReference type="Proteomes" id="UP000635565"/>
    </source>
</evidence>
<dbReference type="InterPro" id="IPR003779">
    <property type="entry name" value="CMD-like"/>
</dbReference>
<dbReference type="PANTHER" id="PTHR35446:SF2">
    <property type="entry name" value="CARBOXYMUCONOLACTONE DECARBOXYLASE-LIKE DOMAIN-CONTAINING PROTEIN"/>
    <property type="match status" value="1"/>
</dbReference>
<dbReference type="PANTHER" id="PTHR35446">
    <property type="entry name" value="SI:CH211-175M2.5"/>
    <property type="match status" value="1"/>
</dbReference>
<protein>
    <submittedName>
        <fullName evidence="2">Alkyl hydroperoxide reductase AhpD</fullName>
    </submittedName>
</protein>
<dbReference type="InterPro" id="IPR029032">
    <property type="entry name" value="AhpD-like"/>
</dbReference>
<organism evidence="2 3">
    <name type="scientific">Dictyobacter formicarum</name>
    <dbReference type="NCBI Taxonomy" id="2778368"/>
    <lineage>
        <taxon>Bacteria</taxon>
        <taxon>Bacillati</taxon>
        <taxon>Chloroflexota</taxon>
        <taxon>Ktedonobacteria</taxon>
        <taxon>Ktedonobacterales</taxon>
        <taxon>Dictyobacteraceae</taxon>
        <taxon>Dictyobacter</taxon>
    </lineage>
</organism>
<feature type="domain" description="Carboxymuconolactone decarboxylase-like" evidence="1">
    <location>
        <begin position="46"/>
        <end position="90"/>
    </location>
</feature>
<keyword evidence="3" id="KW-1185">Reference proteome</keyword>
<dbReference type="Gene3D" id="1.20.1290.10">
    <property type="entry name" value="AhpD-like"/>
    <property type="match status" value="1"/>
</dbReference>
<dbReference type="NCBIfam" id="TIGR00778">
    <property type="entry name" value="ahpD_dom"/>
    <property type="match status" value="1"/>
</dbReference>